<protein>
    <recommendedName>
        <fullName evidence="4">Hydrophobin</fullName>
    </recommendedName>
</protein>
<gene>
    <name evidence="2" type="ORF">C7212DRAFT_285611</name>
</gene>
<dbReference type="EMBL" id="PYWC01000080">
    <property type="protein sequence ID" value="PWW73423.1"/>
    <property type="molecule type" value="Genomic_DNA"/>
</dbReference>
<name>A0A317SG67_9PEZI</name>
<keyword evidence="1" id="KW-0732">Signal</keyword>
<evidence type="ECO:0000313" key="3">
    <source>
        <dbReference type="Proteomes" id="UP000246991"/>
    </source>
</evidence>
<evidence type="ECO:0000313" key="2">
    <source>
        <dbReference type="EMBL" id="PWW73423.1"/>
    </source>
</evidence>
<comment type="caution">
    <text evidence="2">The sequence shown here is derived from an EMBL/GenBank/DDBJ whole genome shotgun (WGS) entry which is preliminary data.</text>
</comment>
<dbReference type="OrthoDB" id="5453207at2759"/>
<dbReference type="AlphaFoldDB" id="A0A317SG67"/>
<reference evidence="2 3" key="1">
    <citation type="submission" date="2018-03" db="EMBL/GenBank/DDBJ databases">
        <title>Genomes of Pezizomycetes fungi and the evolution of truffles.</title>
        <authorList>
            <person name="Murat C."/>
            <person name="Payen T."/>
            <person name="Noel B."/>
            <person name="Kuo A."/>
            <person name="Martin F.M."/>
        </authorList>
    </citation>
    <scope>NUCLEOTIDE SEQUENCE [LARGE SCALE GENOMIC DNA]</scope>
    <source>
        <strain evidence="2">091103-1</strain>
    </source>
</reference>
<evidence type="ECO:0008006" key="4">
    <source>
        <dbReference type="Google" id="ProtNLM"/>
    </source>
</evidence>
<feature type="signal peptide" evidence="1">
    <location>
        <begin position="1"/>
        <end position="23"/>
    </location>
</feature>
<proteinExistence type="predicted"/>
<organism evidence="2 3">
    <name type="scientific">Tuber magnatum</name>
    <name type="common">white Piedmont truffle</name>
    <dbReference type="NCBI Taxonomy" id="42249"/>
    <lineage>
        <taxon>Eukaryota</taxon>
        <taxon>Fungi</taxon>
        <taxon>Dikarya</taxon>
        <taxon>Ascomycota</taxon>
        <taxon>Pezizomycotina</taxon>
        <taxon>Pezizomycetes</taxon>
        <taxon>Pezizales</taxon>
        <taxon>Tuberaceae</taxon>
        <taxon>Tuber</taxon>
    </lineage>
</organism>
<sequence length="121" mass="12463">MVSIKSLAVILLAAAVTAAPVVGDEHHGKDVNIKDHSKRCPKQSQQMFCCNDADSSKAAGPYTGVLDKVNVKCNTVPVNVWAVDVVSSAGQCDGKAACCTSEADQNGILNLVTGCVAFAGN</sequence>
<accession>A0A317SG67</accession>
<evidence type="ECO:0000256" key="1">
    <source>
        <dbReference type="SAM" id="SignalP"/>
    </source>
</evidence>
<feature type="chain" id="PRO_5016281402" description="Hydrophobin" evidence="1">
    <location>
        <begin position="24"/>
        <end position="121"/>
    </location>
</feature>
<dbReference type="Proteomes" id="UP000246991">
    <property type="component" value="Unassembled WGS sequence"/>
</dbReference>
<keyword evidence="3" id="KW-1185">Reference proteome</keyword>